<evidence type="ECO:0000313" key="5">
    <source>
        <dbReference type="EMBL" id="KAK1747573.1"/>
    </source>
</evidence>
<comment type="similarity">
    <text evidence="1">Belongs to the methyltransferase superfamily.</text>
</comment>
<dbReference type="InterPro" id="IPR025714">
    <property type="entry name" value="Methyltranfer_dom"/>
</dbReference>
<dbReference type="AlphaFoldDB" id="A0AAD8YKA8"/>
<proteinExistence type="inferred from homology"/>
<comment type="caution">
    <text evidence="5">The sequence shown here is derived from an EMBL/GenBank/DDBJ whole genome shotgun (WGS) entry which is preliminary data.</text>
</comment>
<evidence type="ECO:0000259" key="4">
    <source>
        <dbReference type="Pfam" id="PF13847"/>
    </source>
</evidence>
<gene>
    <name evidence="5" type="ORF">QTG54_001536</name>
</gene>
<dbReference type="EMBL" id="JATAAI010000002">
    <property type="protein sequence ID" value="KAK1747573.1"/>
    <property type="molecule type" value="Genomic_DNA"/>
</dbReference>
<keyword evidence="6" id="KW-1185">Reference proteome</keyword>
<dbReference type="CDD" id="cd02440">
    <property type="entry name" value="AdoMet_MTases"/>
    <property type="match status" value="1"/>
</dbReference>
<accession>A0AAD8YKA8</accession>
<dbReference type="InterPro" id="IPR051419">
    <property type="entry name" value="Lys/N-term_MeTrsfase_sf"/>
</dbReference>
<name>A0AAD8YKA8_9STRA</name>
<dbReference type="InterPro" id="IPR029063">
    <property type="entry name" value="SAM-dependent_MTases_sf"/>
</dbReference>
<organism evidence="5 6">
    <name type="scientific">Skeletonema marinoi</name>
    <dbReference type="NCBI Taxonomy" id="267567"/>
    <lineage>
        <taxon>Eukaryota</taxon>
        <taxon>Sar</taxon>
        <taxon>Stramenopiles</taxon>
        <taxon>Ochrophyta</taxon>
        <taxon>Bacillariophyta</taxon>
        <taxon>Coscinodiscophyceae</taxon>
        <taxon>Thalassiosirophycidae</taxon>
        <taxon>Thalassiosirales</taxon>
        <taxon>Skeletonemataceae</taxon>
        <taxon>Skeletonema</taxon>
        <taxon>Skeletonema marinoi-dohrnii complex</taxon>
    </lineage>
</organism>
<keyword evidence="2 5" id="KW-0489">Methyltransferase</keyword>
<sequence length="299" mass="34060">MASYGRLEYWNESAGPNVGKTLANHTQNGIVVTSLSTFPLPLYPAEDYSNMLNENHHRNERRVEDVKCSFPKQRKDVRILHLGCGNSEVGAQLLKRGYNNIVNVDNSYVLVKKMKEKYNHDFFVELHSCIHRENLLRYSLGLKPKLANEMSISSTSTEIPNEEARDEINVSEAEAIPTMTFELGDIAKGLNHPDESFDLIICKKTLDIILCGASSVADARKTIRECFRLLNKDHGVLVVLSSAKPEDRAVLFEQDDWTGVMNIKLPSKDDGHERKGHEKKKVESYAYILYKQQRFQTEM</sequence>
<evidence type="ECO:0000256" key="3">
    <source>
        <dbReference type="ARBA" id="ARBA00022679"/>
    </source>
</evidence>
<dbReference type="PANTHER" id="PTHR12176">
    <property type="entry name" value="SAM-DEPENDENT METHYLTRANSFERASE SUPERFAMILY PROTEIN"/>
    <property type="match status" value="1"/>
</dbReference>
<evidence type="ECO:0000313" key="6">
    <source>
        <dbReference type="Proteomes" id="UP001224775"/>
    </source>
</evidence>
<dbReference type="GO" id="GO:0032259">
    <property type="term" value="P:methylation"/>
    <property type="evidence" value="ECO:0007669"/>
    <property type="project" value="UniProtKB-KW"/>
</dbReference>
<dbReference type="Pfam" id="PF13847">
    <property type="entry name" value="Methyltransf_31"/>
    <property type="match status" value="1"/>
</dbReference>
<evidence type="ECO:0000256" key="2">
    <source>
        <dbReference type="ARBA" id="ARBA00022603"/>
    </source>
</evidence>
<feature type="domain" description="Methyltransferase" evidence="4">
    <location>
        <begin position="178"/>
        <end position="242"/>
    </location>
</feature>
<dbReference type="Gene3D" id="3.40.50.150">
    <property type="entry name" value="Vaccinia Virus protein VP39"/>
    <property type="match status" value="1"/>
</dbReference>
<reference evidence="5" key="1">
    <citation type="submission" date="2023-06" db="EMBL/GenBank/DDBJ databases">
        <title>Survivors Of The Sea: Transcriptome response of Skeletonema marinoi to long-term dormancy.</title>
        <authorList>
            <person name="Pinder M.I.M."/>
            <person name="Kourtchenko O."/>
            <person name="Robertson E.K."/>
            <person name="Larsson T."/>
            <person name="Maumus F."/>
            <person name="Osuna-Cruz C.M."/>
            <person name="Vancaester E."/>
            <person name="Stenow R."/>
            <person name="Vandepoele K."/>
            <person name="Ploug H."/>
            <person name="Bruchert V."/>
            <person name="Godhe A."/>
            <person name="Topel M."/>
        </authorList>
    </citation>
    <scope>NUCLEOTIDE SEQUENCE</scope>
    <source>
        <strain evidence="5">R05AC</strain>
    </source>
</reference>
<dbReference type="SUPFAM" id="SSF53335">
    <property type="entry name" value="S-adenosyl-L-methionine-dependent methyltransferases"/>
    <property type="match status" value="1"/>
</dbReference>
<keyword evidence="3" id="KW-0808">Transferase</keyword>
<dbReference type="PANTHER" id="PTHR12176:SF79">
    <property type="entry name" value="METHYLTRANSFERASE TYPE 11 DOMAIN-CONTAINING PROTEIN"/>
    <property type="match status" value="1"/>
</dbReference>
<dbReference type="GO" id="GO:0008168">
    <property type="term" value="F:methyltransferase activity"/>
    <property type="evidence" value="ECO:0007669"/>
    <property type="project" value="UniProtKB-KW"/>
</dbReference>
<dbReference type="Proteomes" id="UP001224775">
    <property type="component" value="Unassembled WGS sequence"/>
</dbReference>
<evidence type="ECO:0000256" key="1">
    <source>
        <dbReference type="ARBA" id="ARBA00008361"/>
    </source>
</evidence>
<protein>
    <submittedName>
        <fullName evidence="5">Methyltransferase domain-containing protein</fullName>
    </submittedName>
</protein>